<dbReference type="Proteomes" id="UP000241690">
    <property type="component" value="Unassembled WGS sequence"/>
</dbReference>
<reference evidence="1 2" key="1">
    <citation type="submission" date="2016-07" db="EMBL/GenBank/DDBJ databases">
        <title>Multiple horizontal gene transfer events from other fungi enriched the ability of initially mycotrophic Trichoderma (Ascomycota) to feed on dead plant biomass.</title>
        <authorList>
            <consortium name="DOE Joint Genome Institute"/>
            <person name="Aerts A."/>
            <person name="Atanasova L."/>
            <person name="Chenthamara K."/>
            <person name="Zhang J."/>
            <person name="Grujic M."/>
            <person name="Henrissat B."/>
            <person name="Kuo A."/>
            <person name="Salamov A."/>
            <person name="Lipzen A."/>
            <person name="Labutti K."/>
            <person name="Barry K."/>
            <person name="Miao Y."/>
            <person name="Rahimi M.J."/>
            <person name="Shen Q."/>
            <person name="Grigoriev I.V."/>
            <person name="Kubicek C.P."/>
            <person name="Druzhinina I.S."/>
        </authorList>
    </citation>
    <scope>NUCLEOTIDE SEQUENCE [LARGE SCALE GENOMIC DNA]</scope>
    <source>
        <strain evidence="1 2">CBS 226.95</strain>
    </source>
</reference>
<dbReference type="EMBL" id="KZ679676">
    <property type="protein sequence ID" value="PTB59020.1"/>
    <property type="molecule type" value="Genomic_DNA"/>
</dbReference>
<evidence type="ECO:0000313" key="1">
    <source>
        <dbReference type="EMBL" id="PTB59020.1"/>
    </source>
</evidence>
<dbReference type="GeneID" id="36622670"/>
<accession>A0A2T4APR9</accession>
<evidence type="ECO:0000313" key="2">
    <source>
        <dbReference type="Proteomes" id="UP000241690"/>
    </source>
</evidence>
<proteinExistence type="predicted"/>
<gene>
    <name evidence="1" type="ORF">M431DRAFT_293240</name>
</gene>
<sequence>MYMDQMATCVCLYKLIKCRPSLERDSMSSVIRPRTRPALRPLVMALLVTTCIVKCHPSPTDLHERPGNQPCNKP</sequence>
<name>A0A2T4APR9_TRIHA</name>
<protein>
    <submittedName>
        <fullName evidence="1">Uncharacterized protein</fullName>
    </submittedName>
</protein>
<dbReference type="RefSeq" id="XP_024778697.1">
    <property type="nucleotide sequence ID" value="XM_024914105.1"/>
</dbReference>
<dbReference type="AlphaFoldDB" id="A0A2T4APR9"/>
<organism evidence="1 2">
    <name type="scientific">Trichoderma harzianum CBS 226.95</name>
    <dbReference type="NCBI Taxonomy" id="983964"/>
    <lineage>
        <taxon>Eukaryota</taxon>
        <taxon>Fungi</taxon>
        <taxon>Dikarya</taxon>
        <taxon>Ascomycota</taxon>
        <taxon>Pezizomycotina</taxon>
        <taxon>Sordariomycetes</taxon>
        <taxon>Hypocreomycetidae</taxon>
        <taxon>Hypocreales</taxon>
        <taxon>Hypocreaceae</taxon>
        <taxon>Trichoderma</taxon>
    </lineage>
</organism>
<keyword evidence="2" id="KW-1185">Reference proteome</keyword>